<keyword evidence="5" id="KW-1185">Reference proteome</keyword>
<gene>
    <name evidence="4" type="primary">phaR</name>
    <name evidence="4" type="ORF">E4P82_10740</name>
</gene>
<sequence>MPAMSELRTIKKYPNRRLYDTAISSYITLEDVKQLVLERAEFHVIDARTNSDITRGILLQIISEQEEQGNPIFTAEVLAHIIRFYGDTLQGMMGNYLEKSLQAFVDQQHLFREQMRTLIGKNPLAMITELVEHNLSLWKSVNDRFQKPYIPPETVSELAPLSQQVAQADSSAATTSAQEKPRKARKDHKD</sequence>
<dbReference type="NCBIfam" id="TIGR01848">
    <property type="entry name" value="PHA_reg_PhaR"/>
    <property type="match status" value="1"/>
</dbReference>
<evidence type="ECO:0000313" key="5">
    <source>
        <dbReference type="Proteomes" id="UP000760480"/>
    </source>
</evidence>
<evidence type="ECO:0000256" key="1">
    <source>
        <dbReference type="SAM" id="MobiDB-lite"/>
    </source>
</evidence>
<reference evidence="4 5" key="1">
    <citation type="submission" date="2019-03" db="EMBL/GenBank/DDBJ databases">
        <title>Metabolic reconstructions from genomes of highly enriched 'Candidatus Accumulibacter' and 'Candidatus Competibacter' bioreactor populations.</title>
        <authorList>
            <person name="Annavajhala M.K."/>
            <person name="Welles L."/>
            <person name="Abbas B."/>
            <person name="Sorokin D."/>
            <person name="Park H."/>
            <person name="Van Loosdrecht M."/>
            <person name="Chandran K."/>
        </authorList>
    </citation>
    <scope>NUCLEOTIDE SEQUENCE [LARGE SCALE GENOMIC DNA]</scope>
    <source>
        <strain evidence="4 5">SBR_G</strain>
    </source>
</reference>
<name>A0ABX1TJS1_9GAMM</name>
<dbReference type="EMBL" id="SPMZ01000029">
    <property type="protein sequence ID" value="NMQ19631.1"/>
    <property type="molecule type" value="Genomic_DNA"/>
</dbReference>
<dbReference type="Proteomes" id="UP000760480">
    <property type="component" value="Unassembled WGS sequence"/>
</dbReference>
<accession>A0ABX1TJS1</accession>
<evidence type="ECO:0000259" key="3">
    <source>
        <dbReference type="Pfam" id="PF07879"/>
    </source>
</evidence>
<evidence type="ECO:0000259" key="2">
    <source>
        <dbReference type="Pfam" id="PF05233"/>
    </source>
</evidence>
<protein>
    <submittedName>
        <fullName evidence="4">Polyhydroxyalkanoate synthesis repressor PhaR</fullName>
    </submittedName>
</protein>
<feature type="region of interest" description="Disordered" evidence="1">
    <location>
        <begin position="162"/>
        <end position="190"/>
    </location>
</feature>
<proteinExistence type="predicted"/>
<dbReference type="Pfam" id="PF05233">
    <property type="entry name" value="PHB_acc"/>
    <property type="match status" value="1"/>
</dbReference>
<feature type="compositionally biased region" description="Low complexity" evidence="1">
    <location>
        <begin position="162"/>
        <end position="178"/>
    </location>
</feature>
<organism evidence="4 5">
    <name type="scientific">Candidatus Competibacter phosphatis</name>
    <dbReference type="NCBI Taxonomy" id="221280"/>
    <lineage>
        <taxon>Bacteria</taxon>
        <taxon>Pseudomonadati</taxon>
        <taxon>Pseudomonadota</taxon>
        <taxon>Gammaproteobacteria</taxon>
        <taxon>Candidatus Competibacteraceae</taxon>
        <taxon>Candidatus Competibacter</taxon>
    </lineage>
</organism>
<dbReference type="InterPro" id="IPR010134">
    <property type="entry name" value="PHA_reg_PhaR"/>
</dbReference>
<dbReference type="Pfam" id="PF07879">
    <property type="entry name" value="PHB_acc_N"/>
    <property type="match status" value="1"/>
</dbReference>
<evidence type="ECO:0000313" key="4">
    <source>
        <dbReference type="EMBL" id="NMQ19631.1"/>
    </source>
</evidence>
<feature type="domain" description="PHA accumulation regulator DNA-binding N-terminal" evidence="3">
    <location>
        <begin position="9"/>
        <end position="69"/>
    </location>
</feature>
<dbReference type="InterPro" id="IPR007897">
    <property type="entry name" value="PHB_accumulat"/>
</dbReference>
<dbReference type="InterPro" id="IPR012909">
    <property type="entry name" value="PHA_DNA-bd_N"/>
</dbReference>
<feature type="domain" description="PHB accumulation regulatory" evidence="2">
    <location>
        <begin position="73"/>
        <end position="111"/>
    </location>
</feature>
<comment type="caution">
    <text evidence="4">The sequence shown here is derived from an EMBL/GenBank/DDBJ whole genome shotgun (WGS) entry which is preliminary data.</text>
</comment>